<proteinExistence type="predicted"/>
<evidence type="ECO:0000313" key="1">
    <source>
        <dbReference type="EMBL" id="DAF61393.1"/>
    </source>
</evidence>
<reference evidence="1" key="1">
    <citation type="journal article" date="2021" name="Proc. Natl. Acad. Sci. U.S.A.">
        <title>A Catalog of Tens of Thousands of Viruses from Human Metagenomes Reveals Hidden Associations with Chronic Diseases.</title>
        <authorList>
            <person name="Tisza M.J."/>
            <person name="Buck C.B."/>
        </authorList>
    </citation>
    <scope>NUCLEOTIDE SEQUENCE</scope>
    <source>
        <strain evidence="1">CtNnX9</strain>
    </source>
</reference>
<accession>A0A8S5TDP5</accession>
<organism evidence="1">
    <name type="scientific">Siphoviridae sp. ctNnX9</name>
    <dbReference type="NCBI Taxonomy" id="2827859"/>
    <lineage>
        <taxon>Viruses</taxon>
        <taxon>Duplodnaviria</taxon>
        <taxon>Heunggongvirae</taxon>
        <taxon>Uroviricota</taxon>
        <taxon>Caudoviricetes</taxon>
    </lineage>
</organism>
<protein>
    <submittedName>
        <fullName evidence="1">Uncharacterized protein</fullName>
    </submittedName>
</protein>
<sequence length="144" mass="16628">MNNNEEKSTAGVITEKSIFVFFGMIPFLVRPMTLAQIWQIGEKIGDIEEINIEGEFNPYQKVFSMFKDVKNANEITPIIVFRSRLMRKIFGRFIRKRMTMKKYNELLQYASLSFDASFFLQSITFLKGCSQTTTNTKEAIAPGD</sequence>
<dbReference type="EMBL" id="BK032810">
    <property type="protein sequence ID" value="DAF61393.1"/>
    <property type="molecule type" value="Genomic_DNA"/>
</dbReference>
<name>A0A8S5TDP5_9CAUD</name>